<keyword evidence="3" id="KW-1185">Reference proteome</keyword>
<dbReference type="RefSeq" id="XP_025433103.1">
    <property type="nucleotide sequence ID" value="XM_025578909.1"/>
</dbReference>
<feature type="region of interest" description="Disordered" evidence="1">
    <location>
        <begin position="204"/>
        <end position="384"/>
    </location>
</feature>
<proteinExistence type="predicted"/>
<feature type="region of interest" description="Disordered" evidence="1">
    <location>
        <begin position="1"/>
        <end position="119"/>
    </location>
</feature>
<accession>A0A318ZHS3</accession>
<feature type="compositionally biased region" description="Acidic residues" evidence="1">
    <location>
        <begin position="359"/>
        <end position="377"/>
    </location>
</feature>
<organism evidence="2 3">
    <name type="scientific">Aspergillus saccharolyticus JOP 1030-1</name>
    <dbReference type="NCBI Taxonomy" id="1450539"/>
    <lineage>
        <taxon>Eukaryota</taxon>
        <taxon>Fungi</taxon>
        <taxon>Dikarya</taxon>
        <taxon>Ascomycota</taxon>
        <taxon>Pezizomycotina</taxon>
        <taxon>Eurotiomycetes</taxon>
        <taxon>Eurotiomycetidae</taxon>
        <taxon>Eurotiales</taxon>
        <taxon>Aspergillaceae</taxon>
        <taxon>Aspergillus</taxon>
        <taxon>Aspergillus subgen. Circumdati</taxon>
    </lineage>
</organism>
<protein>
    <submittedName>
        <fullName evidence="2">Uncharacterized protein</fullName>
    </submittedName>
</protein>
<feature type="compositionally biased region" description="Polar residues" evidence="1">
    <location>
        <begin position="14"/>
        <end position="42"/>
    </location>
</feature>
<sequence length="384" mass="41748">MPGSPHQPRIPGSRPTSRTQATPQTPESNSPQVEANATTLADTDTPAITPAGSPPGTESISPRRPTDMMSISPLPPGTPRSRSKPWMITSPPPVASSPTRRRSSPWRPTPNVVVPAPDGVSRDVGQFQYRPKPNGRVTCMVMVVDKQARRRPCGATYDSLQVLNRHFKARHNDSMKCEICEEFILPKTTPWLHLVDNHPELVLTDDEPRGKVEEDTAASSGAGGGESRVAPVPTGVPETPREEQPDIGPAAEGELVDGGAEGRDLQAASVQTEVEVPEVIGEGEPYVKVEPEDDETIISNIKPHDSQVAPVQTEVPETPREEPDIQQEPDAENTDGYLAGLQEGEIRESDLKQKGIWDDSSESEEEGTLEDDDDDEYLLSHKAR</sequence>
<dbReference type="AlphaFoldDB" id="A0A318ZHS3"/>
<dbReference type="EMBL" id="KZ821225">
    <property type="protein sequence ID" value="PYH47121.1"/>
    <property type="molecule type" value="Genomic_DNA"/>
</dbReference>
<feature type="compositionally biased region" description="Acidic residues" evidence="1">
    <location>
        <begin position="324"/>
        <end position="333"/>
    </location>
</feature>
<dbReference type="Proteomes" id="UP000248349">
    <property type="component" value="Unassembled WGS sequence"/>
</dbReference>
<gene>
    <name evidence="2" type="ORF">BP01DRAFT_411174</name>
</gene>
<dbReference type="GeneID" id="37080138"/>
<feature type="compositionally biased region" description="Basic and acidic residues" evidence="1">
    <location>
        <begin position="344"/>
        <end position="357"/>
    </location>
</feature>
<name>A0A318ZHS3_9EURO</name>
<evidence type="ECO:0000256" key="1">
    <source>
        <dbReference type="SAM" id="MobiDB-lite"/>
    </source>
</evidence>
<evidence type="ECO:0000313" key="3">
    <source>
        <dbReference type="Proteomes" id="UP000248349"/>
    </source>
</evidence>
<reference evidence="2 3" key="1">
    <citation type="submission" date="2016-12" db="EMBL/GenBank/DDBJ databases">
        <title>The genomes of Aspergillus section Nigri reveals drivers in fungal speciation.</title>
        <authorList>
            <consortium name="DOE Joint Genome Institute"/>
            <person name="Vesth T.C."/>
            <person name="Nybo J."/>
            <person name="Theobald S."/>
            <person name="Brandl J."/>
            <person name="Frisvad J.C."/>
            <person name="Nielsen K.F."/>
            <person name="Lyhne E.K."/>
            <person name="Kogle M.E."/>
            <person name="Kuo A."/>
            <person name="Riley R."/>
            <person name="Clum A."/>
            <person name="Nolan M."/>
            <person name="Lipzen A."/>
            <person name="Salamov A."/>
            <person name="Henrissat B."/>
            <person name="Wiebenga A."/>
            <person name="De Vries R.P."/>
            <person name="Grigoriev I.V."/>
            <person name="Mortensen U.H."/>
            <person name="Andersen M.R."/>
            <person name="Baker S.E."/>
        </authorList>
    </citation>
    <scope>NUCLEOTIDE SEQUENCE [LARGE SCALE GENOMIC DNA]</scope>
    <source>
        <strain evidence="2 3">JOP 1030-1</strain>
    </source>
</reference>
<evidence type="ECO:0000313" key="2">
    <source>
        <dbReference type="EMBL" id="PYH47121.1"/>
    </source>
</evidence>
<feature type="compositionally biased region" description="Low complexity" evidence="1">
    <location>
        <begin position="273"/>
        <end position="284"/>
    </location>
</feature>